<evidence type="ECO:0000256" key="8">
    <source>
        <dbReference type="ARBA" id="ARBA00023235"/>
    </source>
</evidence>
<comment type="pathway">
    <text evidence="2 9">Amino-acid biosynthesis; L-tryptophan biosynthesis; L-tryptophan from chorismate: step 3/5.</text>
</comment>
<sequence length="214" mass="22158">MAITVKICGIRTVEAALVAAEAGADMIGLVFAPSRRQVDAATARQIVAALRGSPAGRDVMAVGVFVDEAPAAITRLAREVGLDWVQLSGHEPVETVAELDLPAVKALRFDGDASERGWLDQPVACDVLPVLVDAHVAGSFGGAGVVGDWQAAARLARQRPVLLAGGLTPDNVAAAVGDVQPWGVDVSSGVETNGVKDLDKIRAFIHAARTTEAR</sequence>
<dbReference type="CDD" id="cd00405">
    <property type="entry name" value="PRAI"/>
    <property type="match status" value="1"/>
</dbReference>
<comment type="catalytic activity">
    <reaction evidence="1 9">
        <text>N-(5-phospho-beta-D-ribosyl)anthranilate = 1-(2-carboxyphenylamino)-1-deoxy-D-ribulose 5-phosphate</text>
        <dbReference type="Rhea" id="RHEA:21540"/>
        <dbReference type="ChEBI" id="CHEBI:18277"/>
        <dbReference type="ChEBI" id="CHEBI:58613"/>
        <dbReference type="EC" id="5.3.1.24"/>
    </reaction>
</comment>
<dbReference type="InterPro" id="IPR001240">
    <property type="entry name" value="PRAI_dom"/>
</dbReference>
<keyword evidence="5 9" id="KW-0028">Amino-acid biosynthesis</keyword>
<evidence type="ECO:0000256" key="5">
    <source>
        <dbReference type="ARBA" id="ARBA00022605"/>
    </source>
</evidence>
<reference evidence="11" key="1">
    <citation type="submission" date="2020-02" db="EMBL/GenBank/DDBJ databases">
        <authorList>
            <person name="Meier V. D."/>
        </authorList>
    </citation>
    <scope>NUCLEOTIDE SEQUENCE</scope>
    <source>
        <strain evidence="11">AVDCRST_MAG26</strain>
    </source>
</reference>
<dbReference type="Gene3D" id="3.20.20.70">
    <property type="entry name" value="Aldolase class I"/>
    <property type="match status" value="1"/>
</dbReference>
<keyword evidence="7 9" id="KW-0057">Aromatic amino acid biosynthesis</keyword>
<evidence type="ECO:0000256" key="1">
    <source>
        <dbReference type="ARBA" id="ARBA00001164"/>
    </source>
</evidence>
<feature type="domain" description="N-(5'phosphoribosyl) anthranilate isomerase (PRAI)" evidence="10">
    <location>
        <begin position="5"/>
        <end position="206"/>
    </location>
</feature>
<evidence type="ECO:0000313" key="11">
    <source>
        <dbReference type="EMBL" id="CAA9269733.1"/>
    </source>
</evidence>
<accession>A0A6J4J7A1</accession>
<gene>
    <name evidence="9" type="primary">trpF</name>
    <name evidence="11" type="ORF">AVDCRST_MAG26-2760</name>
</gene>
<dbReference type="InterPro" id="IPR044643">
    <property type="entry name" value="TrpF_fam"/>
</dbReference>
<evidence type="ECO:0000259" key="10">
    <source>
        <dbReference type="Pfam" id="PF00697"/>
    </source>
</evidence>
<keyword evidence="6 9" id="KW-0822">Tryptophan biosynthesis</keyword>
<dbReference type="AlphaFoldDB" id="A0A6J4J7A1"/>
<comment type="similarity">
    <text evidence="9">Belongs to the TrpF family.</text>
</comment>
<proteinExistence type="inferred from homology"/>
<organism evidence="11">
    <name type="scientific">uncultured Chloroflexia bacterium</name>
    <dbReference type="NCBI Taxonomy" id="1672391"/>
    <lineage>
        <taxon>Bacteria</taxon>
        <taxon>Bacillati</taxon>
        <taxon>Chloroflexota</taxon>
        <taxon>Chloroflexia</taxon>
        <taxon>environmental samples</taxon>
    </lineage>
</organism>
<name>A0A6J4J7A1_9CHLR</name>
<dbReference type="InterPro" id="IPR013785">
    <property type="entry name" value="Aldolase_TIM"/>
</dbReference>
<dbReference type="PANTHER" id="PTHR42894:SF1">
    <property type="entry name" value="N-(5'-PHOSPHORIBOSYL)ANTHRANILATE ISOMERASE"/>
    <property type="match status" value="1"/>
</dbReference>
<evidence type="ECO:0000256" key="2">
    <source>
        <dbReference type="ARBA" id="ARBA00004664"/>
    </source>
</evidence>
<evidence type="ECO:0000256" key="7">
    <source>
        <dbReference type="ARBA" id="ARBA00023141"/>
    </source>
</evidence>
<dbReference type="EMBL" id="CADCTK010000642">
    <property type="protein sequence ID" value="CAA9269733.1"/>
    <property type="molecule type" value="Genomic_DNA"/>
</dbReference>
<dbReference type="GO" id="GO:0000162">
    <property type="term" value="P:L-tryptophan biosynthetic process"/>
    <property type="evidence" value="ECO:0007669"/>
    <property type="project" value="UniProtKB-UniRule"/>
</dbReference>
<evidence type="ECO:0000256" key="4">
    <source>
        <dbReference type="ARBA" id="ARBA00022272"/>
    </source>
</evidence>
<evidence type="ECO:0000256" key="9">
    <source>
        <dbReference type="HAMAP-Rule" id="MF_00135"/>
    </source>
</evidence>
<evidence type="ECO:0000256" key="6">
    <source>
        <dbReference type="ARBA" id="ARBA00022822"/>
    </source>
</evidence>
<dbReference type="UniPathway" id="UPA00035">
    <property type="reaction ID" value="UER00042"/>
</dbReference>
<dbReference type="PANTHER" id="PTHR42894">
    <property type="entry name" value="N-(5'-PHOSPHORIBOSYL)ANTHRANILATE ISOMERASE"/>
    <property type="match status" value="1"/>
</dbReference>
<evidence type="ECO:0000256" key="3">
    <source>
        <dbReference type="ARBA" id="ARBA00012572"/>
    </source>
</evidence>
<keyword evidence="8 9" id="KW-0413">Isomerase</keyword>
<dbReference type="EC" id="5.3.1.24" evidence="3 9"/>
<dbReference type="Pfam" id="PF00697">
    <property type="entry name" value="PRAI"/>
    <property type="match status" value="1"/>
</dbReference>
<dbReference type="HAMAP" id="MF_00135">
    <property type="entry name" value="PRAI"/>
    <property type="match status" value="1"/>
</dbReference>
<dbReference type="SUPFAM" id="SSF51366">
    <property type="entry name" value="Ribulose-phoshate binding barrel"/>
    <property type="match status" value="1"/>
</dbReference>
<dbReference type="GO" id="GO:0004640">
    <property type="term" value="F:phosphoribosylanthranilate isomerase activity"/>
    <property type="evidence" value="ECO:0007669"/>
    <property type="project" value="UniProtKB-UniRule"/>
</dbReference>
<protein>
    <recommendedName>
        <fullName evidence="4 9">N-(5'-phosphoribosyl)anthranilate isomerase</fullName>
        <shortName evidence="9">PRAI</shortName>
        <ecNumber evidence="3 9">5.3.1.24</ecNumber>
    </recommendedName>
</protein>
<dbReference type="InterPro" id="IPR011060">
    <property type="entry name" value="RibuloseP-bd_barrel"/>
</dbReference>